<dbReference type="EMBL" id="JACHJR010000001">
    <property type="protein sequence ID" value="MBB4951096.1"/>
    <property type="molecule type" value="Genomic_DNA"/>
</dbReference>
<dbReference type="Proteomes" id="UP000573327">
    <property type="component" value="Unassembled WGS sequence"/>
</dbReference>
<evidence type="ECO:0000256" key="1">
    <source>
        <dbReference type="SAM" id="MobiDB-lite"/>
    </source>
</evidence>
<feature type="compositionally biased region" description="Basic and acidic residues" evidence="1">
    <location>
        <begin position="37"/>
        <end position="49"/>
    </location>
</feature>
<keyword evidence="3" id="KW-1185">Reference proteome</keyword>
<feature type="region of interest" description="Disordered" evidence="1">
    <location>
        <begin position="37"/>
        <end position="76"/>
    </location>
</feature>
<gene>
    <name evidence="2" type="ORF">F4556_006631</name>
</gene>
<organism evidence="2 3">
    <name type="scientific">Kitasatospora gansuensis</name>
    <dbReference type="NCBI Taxonomy" id="258050"/>
    <lineage>
        <taxon>Bacteria</taxon>
        <taxon>Bacillati</taxon>
        <taxon>Actinomycetota</taxon>
        <taxon>Actinomycetes</taxon>
        <taxon>Kitasatosporales</taxon>
        <taxon>Streptomycetaceae</taxon>
        <taxon>Kitasatospora</taxon>
    </lineage>
</organism>
<comment type="caution">
    <text evidence="2">The sequence shown here is derived from an EMBL/GenBank/DDBJ whole genome shotgun (WGS) entry which is preliminary data.</text>
</comment>
<name>A0A7W7SII6_9ACTN</name>
<accession>A0A7W7SII6</accession>
<evidence type="ECO:0000313" key="2">
    <source>
        <dbReference type="EMBL" id="MBB4951096.1"/>
    </source>
</evidence>
<sequence>MAGPTIAHASDTIEIPADLIDLHRQWVEADAQVHQRIAEIEQHEAEHGRPPLPTTPDARTTSSPSCHNNPPEAPVS</sequence>
<dbReference type="RefSeq" id="WP_184922821.1">
    <property type="nucleotide sequence ID" value="NZ_JACHJR010000001.1"/>
</dbReference>
<reference evidence="2 3" key="1">
    <citation type="submission" date="2020-08" db="EMBL/GenBank/DDBJ databases">
        <title>Sequencing the genomes of 1000 actinobacteria strains.</title>
        <authorList>
            <person name="Klenk H.-P."/>
        </authorList>
    </citation>
    <scope>NUCLEOTIDE SEQUENCE [LARGE SCALE GENOMIC DNA]</scope>
    <source>
        <strain evidence="2 3">DSM 44786</strain>
    </source>
</reference>
<feature type="compositionally biased region" description="Polar residues" evidence="1">
    <location>
        <begin position="57"/>
        <end position="68"/>
    </location>
</feature>
<proteinExistence type="predicted"/>
<dbReference type="AlphaFoldDB" id="A0A7W7SII6"/>
<evidence type="ECO:0000313" key="3">
    <source>
        <dbReference type="Proteomes" id="UP000573327"/>
    </source>
</evidence>
<protein>
    <submittedName>
        <fullName evidence="2">Uncharacterized protein</fullName>
    </submittedName>
</protein>